<keyword evidence="4" id="KW-1185">Reference proteome</keyword>
<dbReference type="Proteomes" id="UP000256970">
    <property type="component" value="Unassembled WGS sequence"/>
</dbReference>
<dbReference type="InterPro" id="IPR032675">
    <property type="entry name" value="LRR_dom_sf"/>
</dbReference>
<dbReference type="InterPro" id="IPR057207">
    <property type="entry name" value="FBXL15_LRR"/>
</dbReference>
<dbReference type="GO" id="GO:0019005">
    <property type="term" value="C:SCF ubiquitin ligase complex"/>
    <property type="evidence" value="ECO:0007669"/>
    <property type="project" value="TreeGrafter"/>
</dbReference>
<dbReference type="GO" id="GO:0031146">
    <property type="term" value="P:SCF-dependent proteasomal ubiquitin-dependent protein catabolic process"/>
    <property type="evidence" value="ECO:0007669"/>
    <property type="project" value="TreeGrafter"/>
</dbReference>
<sequence length="536" mass="56563">MLADKTLKEAAQVALRARISWHTRDHHEVSHMKASRLFKFLARYSPNLARISCCFASDRLYGGSLLESSLGCLAGCTPRLTHLTLLNVDVTDVVLQYFARHCPGLTHVAIGRTENNAFGNFVSDEGLAALARGCRQLGSLALFRCYSCSDAGLRELAAQGRQLKSLVLHSCPQVTAAGLVSFFEASPGLLALDVLAPESGPGSGCLSFEACFALAANCSKLKQQQQQQQQQQAQGAAETANNAAAALREDGSGGSSFAAGVAAGDLMNNSMLSETDTSSSNSSSSSLADVAAAAMLEQQQSELQALLLFPQSWCQQLTSLSLDWLKVGGTVLQPHLTATLQQCPKLSKLSLVGYQGSVDELLGSLAATGAALSHLNLQHSQVSDAGLQLAAAAFPKLASIYLCYCRNVGDHGLLQLLVLPHLEELGLYNTPCVSAAAVAKLARYCSSLQRLYIGHSTSALHRLPATAPAMGYINGSSSSSSRYGSSSSGGSSSSVWGAVNEAANCRRGGKVAVLCRNPSSESEFEKRTLQTLMARR</sequence>
<dbReference type="GO" id="GO:0005930">
    <property type="term" value="C:axoneme"/>
    <property type="evidence" value="ECO:0007669"/>
    <property type="project" value="UniProtKB-SubCell"/>
</dbReference>
<organism evidence="3 4">
    <name type="scientific">Tetradesmus obliquus</name>
    <name type="common">Green alga</name>
    <name type="synonym">Acutodesmus obliquus</name>
    <dbReference type="NCBI Taxonomy" id="3088"/>
    <lineage>
        <taxon>Eukaryota</taxon>
        <taxon>Viridiplantae</taxon>
        <taxon>Chlorophyta</taxon>
        <taxon>core chlorophytes</taxon>
        <taxon>Chlorophyceae</taxon>
        <taxon>CS clade</taxon>
        <taxon>Sphaeropleales</taxon>
        <taxon>Scenedesmaceae</taxon>
        <taxon>Tetradesmus</taxon>
    </lineage>
</organism>
<proteinExistence type="predicted"/>
<dbReference type="SUPFAM" id="SSF52047">
    <property type="entry name" value="RNI-like"/>
    <property type="match status" value="2"/>
</dbReference>
<dbReference type="Gene3D" id="3.80.10.10">
    <property type="entry name" value="Ribonuclease Inhibitor"/>
    <property type="match status" value="2"/>
</dbReference>
<dbReference type="EMBL" id="FNXT01001235">
    <property type="protein sequence ID" value="SZX75540.1"/>
    <property type="molecule type" value="Genomic_DNA"/>
</dbReference>
<protein>
    <recommendedName>
        <fullName evidence="2">F-box/LRR-repeat protein 15-like leucin rich repeat domain-containing protein</fullName>
    </recommendedName>
</protein>
<evidence type="ECO:0000256" key="1">
    <source>
        <dbReference type="ARBA" id="ARBA00004430"/>
    </source>
</evidence>
<accession>A0A383WE49</accession>
<evidence type="ECO:0000313" key="4">
    <source>
        <dbReference type="Proteomes" id="UP000256970"/>
    </source>
</evidence>
<dbReference type="InterPro" id="IPR006553">
    <property type="entry name" value="Leu-rich_rpt_Cys-con_subtyp"/>
</dbReference>
<dbReference type="Pfam" id="PF25372">
    <property type="entry name" value="DUF7885"/>
    <property type="match status" value="1"/>
</dbReference>
<dbReference type="AlphaFoldDB" id="A0A383WE49"/>
<evidence type="ECO:0000259" key="2">
    <source>
        <dbReference type="Pfam" id="PF25372"/>
    </source>
</evidence>
<dbReference type="SMART" id="SM00367">
    <property type="entry name" value="LRR_CC"/>
    <property type="match status" value="7"/>
</dbReference>
<comment type="subcellular location">
    <subcellularLocation>
        <location evidence="1">Cytoplasm</location>
        <location evidence="1">Cytoskeleton</location>
        <location evidence="1">Cilium axoneme</location>
    </subcellularLocation>
</comment>
<feature type="domain" description="F-box/LRR-repeat protein 15-like leucin rich repeat" evidence="2">
    <location>
        <begin position="329"/>
        <end position="453"/>
    </location>
</feature>
<gene>
    <name evidence="3" type="ORF">BQ4739_LOCUS15825</name>
</gene>
<dbReference type="STRING" id="3088.A0A383WE49"/>
<reference evidence="3 4" key="1">
    <citation type="submission" date="2016-10" db="EMBL/GenBank/DDBJ databases">
        <authorList>
            <person name="Cai Z."/>
        </authorList>
    </citation>
    <scope>NUCLEOTIDE SEQUENCE [LARGE SCALE GENOMIC DNA]</scope>
</reference>
<evidence type="ECO:0000313" key="3">
    <source>
        <dbReference type="EMBL" id="SZX75540.1"/>
    </source>
</evidence>
<name>A0A383WE49_TETOB</name>
<dbReference type="PANTHER" id="PTHR13318">
    <property type="entry name" value="PARTNER OF PAIRED, ISOFORM B-RELATED"/>
    <property type="match status" value="1"/>
</dbReference>